<dbReference type="PANTHER" id="PTHR43943:SF2">
    <property type="entry name" value="DEHYDROGENASE_REDUCTASE 4"/>
    <property type="match status" value="1"/>
</dbReference>
<dbReference type="EC" id="1.1.1.47" evidence="2"/>
<dbReference type="PANTHER" id="PTHR43943">
    <property type="entry name" value="DEHYDROGENASE/REDUCTASE (SDR FAMILY) MEMBER 4"/>
    <property type="match status" value="1"/>
</dbReference>
<dbReference type="PRINTS" id="PR00080">
    <property type="entry name" value="SDRFAMILY"/>
</dbReference>
<dbReference type="Gene3D" id="3.40.50.720">
    <property type="entry name" value="NAD(P)-binding Rossmann-like Domain"/>
    <property type="match status" value="1"/>
</dbReference>
<evidence type="ECO:0000256" key="1">
    <source>
        <dbReference type="ARBA" id="ARBA00006484"/>
    </source>
</evidence>
<evidence type="ECO:0000313" key="2">
    <source>
        <dbReference type="EMBL" id="TGY90433.1"/>
    </source>
</evidence>
<accession>A0A4S2H4H3</accession>
<dbReference type="CDD" id="cd05233">
    <property type="entry name" value="SDR_c"/>
    <property type="match status" value="1"/>
</dbReference>
<dbReference type="Proteomes" id="UP000308054">
    <property type="component" value="Unassembled WGS sequence"/>
</dbReference>
<dbReference type="PRINTS" id="PR00081">
    <property type="entry name" value="GDHRDH"/>
</dbReference>
<dbReference type="InterPro" id="IPR036291">
    <property type="entry name" value="NAD(P)-bd_dom_sf"/>
</dbReference>
<gene>
    <name evidence="2" type="ORF">E5163_04755</name>
</gene>
<dbReference type="RefSeq" id="WP_135994932.1">
    <property type="nucleotide sequence ID" value="NZ_CP071057.1"/>
</dbReference>
<keyword evidence="3" id="KW-1185">Reference proteome</keyword>
<dbReference type="OrthoDB" id="9789398at2"/>
<sequence length="259" mass="27342">MSEKDLSLEGRVALIAGASRGIGEATARRLARNGAMVICSSRKIADCQAVADAIVKEGGKARAMVLHLGEAEHREKAMEDIKANEGRLDILVNNGATSPYFGEARDTPDSAWDKTFEVNVKGPFFLSSLAVNTFMKEQGKGAIVNVASINGIRPGFFQGAYSISKAALISATQVLAQECGGFGVRVNALCPGLTETKLASALTSNPELEGMMQRNFSIQRVGQPEDMAAAIHYLASDASSYMTGQCLIVDGGITARGPL</sequence>
<dbReference type="SUPFAM" id="SSF51735">
    <property type="entry name" value="NAD(P)-binding Rossmann-fold domains"/>
    <property type="match status" value="1"/>
</dbReference>
<protein>
    <submittedName>
        <fullName evidence="2">Glucose 1-dehydrogenase</fullName>
        <ecNumber evidence="2">1.1.1.47</ecNumber>
    </submittedName>
</protein>
<keyword evidence="2" id="KW-0560">Oxidoreductase</keyword>
<dbReference type="InterPro" id="IPR002347">
    <property type="entry name" value="SDR_fam"/>
</dbReference>
<comment type="similarity">
    <text evidence="1">Belongs to the short-chain dehydrogenases/reductases (SDR) family.</text>
</comment>
<comment type="caution">
    <text evidence="2">The sequence shown here is derived from an EMBL/GenBank/DDBJ whole genome shotgun (WGS) entry which is preliminary data.</text>
</comment>
<evidence type="ECO:0000313" key="3">
    <source>
        <dbReference type="Proteomes" id="UP000308054"/>
    </source>
</evidence>
<dbReference type="FunFam" id="3.40.50.720:FF:000084">
    <property type="entry name" value="Short-chain dehydrogenase reductase"/>
    <property type="match status" value="1"/>
</dbReference>
<reference evidence="2 3" key="1">
    <citation type="journal article" date="2017" name="Int. J. Syst. Evol. Microbiol.">
        <title>Marinicauda algicola sp. nov., isolated from a marine red alga Rhodosorus marinus.</title>
        <authorList>
            <person name="Jeong S.E."/>
            <person name="Jeon S.H."/>
            <person name="Chun B.H."/>
            <person name="Kim D.W."/>
            <person name="Jeon C.O."/>
        </authorList>
    </citation>
    <scope>NUCLEOTIDE SEQUENCE [LARGE SCALE GENOMIC DNA]</scope>
    <source>
        <strain evidence="2 3">JCM 31718</strain>
    </source>
</reference>
<dbReference type="EMBL" id="SRXW01000001">
    <property type="protein sequence ID" value="TGY90433.1"/>
    <property type="molecule type" value="Genomic_DNA"/>
</dbReference>
<dbReference type="NCBIfam" id="NF005559">
    <property type="entry name" value="PRK07231.1"/>
    <property type="match status" value="1"/>
</dbReference>
<name>A0A4S2H4H3_9PROT</name>
<organism evidence="2 3">
    <name type="scientific">Marinicauda algicola</name>
    <dbReference type="NCBI Taxonomy" id="2029849"/>
    <lineage>
        <taxon>Bacteria</taxon>
        <taxon>Pseudomonadati</taxon>
        <taxon>Pseudomonadota</taxon>
        <taxon>Alphaproteobacteria</taxon>
        <taxon>Maricaulales</taxon>
        <taxon>Maricaulaceae</taxon>
        <taxon>Marinicauda</taxon>
    </lineage>
</organism>
<dbReference type="AlphaFoldDB" id="A0A4S2H4H3"/>
<dbReference type="Pfam" id="PF13561">
    <property type="entry name" value="adh_short_C2"/>
    <property type="match status" value="1"/>
</dbReference>
<proteinExistence type="inferred from homology"/>
<dbReference type="GO" id="GO:0047936">
    <property type="term" value="F:glucose 1-dehydrogenase [NAD(P)+] activity"/>
    <property type="evidence" value="ECO:0007669"/>
    <property type="project" value="UniProtKB-EC"/>
</dbReference>